<dbReference type="SUPFAM" id="SSF53474">
    <property type="entry name" value="alpha/beta-Hydrolases"/>
    <property type="match status" value="1"/>
</dbReference>
<dbReference type="PANTHER" id="PTHR35560">
    <property type="entry name" value="BLL0132 PROTEIN"/>
    <property type="match status" value="1"/>
</dbReference>
<feature type="domain" description="WSC" evidence="2">
    <location>
        <begin position="436"/>
        <end position="532"/>
    </location>
</feature>
<dbReference type="Proteomes" id="UP001408356">
    <property type="component" value="Unassembled WGS sequence"/>
</dbReference>
<dbReference type="InterPro" id="IPR002889">
    <property type="entry name" value="WSC_carb-bd"/>
</dbReference>
<sequence length="534" mass="57739">MRVSSSVLAFAAASLPSIVSAQCEEVVPGQYTGTAFENSLAATHERSEITFFKIRDPSGAHVCTSDAAGDLSLLTFSSLNTTGGRPVDADLKRAVIVIHGARADPWNYHAAMIQALQLVQDDEISLDTVAITAPYYPNDDDAGTGYPYNANGATPAEKYPSPALVWYDDNWSGGANNEYPPNTQTVSAFDTLDQIIQFYGNKARFPNINQIVVSGHSMGGQMANRFAAVGKTGAQLGIDTPVSYWIGDPNSLVWFSTDRPLSTGKCATEYDYYREGFTNYDSYGTPQSTAMTYNTELVAAGREALLAHYMNRTIAYARASRDKGDYNPDDECAQYTTGADRNERFFEFIKTFPAQCQNPAGPCQTVDIVNSTHDAPTMFQDVSGRARLFIDNWDGLGRRSYDFGYPRYDSYDDPYPDPAYNSQPLVGTDTTVYSGNKVYRGCWSDVDNAQSVGALPVSAYVGDLNSRAYCSTVCTNMGYSIAGISWQNCYCGNAMGSQSTNVVETSCAGACPDASATGACGGVNRLSVLSSIDI</sequence>
<dbReference type="EMBL" id="JARVKF010000432">
    <property type="protein sequence ID" value="KAK9413906.1"/>
    <property type="molecule type" value="Genomic_DNA"/>
</dbReference>
<organism evidence="3 4">
    <name type="scientific">Seiridium unicorne</name>
    <dbReference type="NCBI Taxonomy" id="138068"/>
    <lineage>
        <taxon>Eukaryota</taxon>
        <taxon>Fungi</taxon>
        <taxon>Dikarya</taxon>
        <taxon>Ascomycota</taxon>
        <taxon>Pezizomycotina</taxon>
        <taxon>Sordariomycetes</taxon>
        <taxon>Xylariomycetidae</taxon>
        <taxon>Amphisphaeriales</taxon>
        <taxon>Sporocadaceae</taxon>
        <taxon>Seiridium</taxon>
    </lineage>
</organism>
<dbReference type="InterPro" id="IPR029058">
    <property type="entry name" value="AB_hydrolase_fold"/>
</dbReference>
<evidence type="ECO:0000256" key="1">
    <source>
        <dbReference type="SAM" id="SignalP"/>
    </source>
</evidence>
<dbReference type="PROSITE" id="PS51212">
    <property type="entry name" value="WSC"/>
    <property type="match status" value="1"/>
</dbReference>
<comment type="caution">
    <text evidence="3">The sequence shown here is derived from an EMBL/GenBank/DDBJ whole genome shotgun (WGS) entry which is preliminary data.</text>
</comment>
<keyword evidence="4" id="KW-1185">Reference proteome</keyword>
<dbReference type="Gene3D" id="3.40.50.1820">
    <property type="entry name" value="alpha/beta hydrolase"/>
    <property type="match status" value="1"/>
</dbReference>
<feature type="chain" id="PRO_5045594813" evidence="1">
    <location>
        <begin position="22"/>
        <end position="534"/>
    </location>
</feature>
<name>A0ABR2UHR1_9PEZI</name>
<dbReference type="Pfam" id="PF01822">
    <property type="entry name" value="WSC"/>
    <property type="match status" value="1"/>
</dbReference>
<accession>A0ABR2UHR1</accession>
<reference evidence="3 4" key="1">
    <citation type="journal article" date="2024" name="J. Plant Pathol.">
        <title>Sequence and assembly of the genome of Seiridium unicorne, isolate CBS 538.82, causal agent of cypress canker disease.</title>
        <authorList>
            <person name="Scali E."/>
            <person name="Rocca G.D."/>
            <person name="Danti R."/>
            <person name="Garbelotto M."/>
            <person name="Barberini S."/>
            <person name="Baroncelli R."/>
            <person name="Emiliani G."/>
        </authorList>
    </citation>
    <scope>NUCLEOTIDE SEQUENCE [LARGE SCALE GENOMIC DNA]</scope>
    <source>
        <strain evidence="3 4">BM-138-508</strain>
    </source>
</reference>
<keyword evidence="1" id="KW-0732">Signal</keyword>
<evidence type="ECO:0000313" key="4">
    <source>
        <dbReference type="Proteomes" id="UP001408356"/>
    </source>
</evidence>
<dbReference type="SMART" id="SM00321">
    <property type="entry name" value="WSC"/>
    <property type="match status" value="1"/>
</dbReference>
<feature type="signal peptide" evidence="1">
    <location>
        <begin position="1"/>
        <end position="21"/>
    </location>
</feature>
<protein>
    <submittedName>
        <fullName evidence="3">WSC domain-containing protein</fullName>
    </submittedName>
</protein>
<evidence type="ECO:0000259" key="2">
    <source>
        <dbReference type="PROSITE" id="PS51212"/>
    </source>
</evidence>
<gene>
    <name evidence="3" type="ORF">SUNI508_11482</name>
</gene>
<proteinExistence type="predicted"/>
<evidence type="ECO:0000313" key="3">
    <source>
        <dbReference type="EMBL" id="KAK9413906.1"/>
    </source>
</evidence>
<dbReference type="PANTHER" id="PTHR35560:SF3">
    <property type="entry name" value="PEPTIDASE S9 PROLYL OLIGOPEPTIDASE CATALYTIC DOMAIN-CONTAINING PROTEIN"/>
    <property type="match status" value="1"/>
</dbReference>